<evidence type="ECO:0000313" key="1">
    <source>
        <dbReference type="EMBL" id="CAJ2645836.1"/>
    </source>
</evidence>
<keyword evidence="2" id="KW-1185">Reference proteome</keyword>
<dbReference type="EMBL" id="CASHSV030000109">
    <property type="protein sequence ID" value="CAJ2645836.1"/>
    <property type="molecule type" value="Genomic_DNA"/>
</dbReference>
<evidence type="ECO:0000313" key="2">
    <source>
        <dbReference type="Proteomes" id="UP001177021"/>
    </source>
</evidence>
<reference evidence="1" key="1">
    <citation type="submission" date="2023-10" db="EMBL/GenBank/DDBJ databases">
        <authorList>
            <person name="Rodriguez Cubillos JULIANA M."/>
            <person name="De Vega J."/>
        </authorList>
    </citation>
    <scope>NUCLEOTIDE SEQUENCE</scope>
</reference>
<accession>A0ACB0JNF0</accession>
<dbReference type="Proteomes" id="UP001177021">
    <property type="component" value="Unassembled WGS sequence"/>
</dbReference>
<sequence length="1592" mass="180778">MGLLFPKRWRSISQWRKKAKHGSQDRGRSNNTDRGSYWKKEEKERYKVFQKDNRTALDRKELFKNTLRKAAHAWKRIIELRLNEQEASKVRTFVDQPAFTDIHWVMFVPTIKGQGTDEQQEKWLPLANNMQIIGCYAQTELGHGSNVQGLETTATFDPKTDEFIIHSPTLTSSKWWTGGLGKISTHAIVYARLITDGHNHGVHSFIVQLRSLDDHLPLPGITVGDIGMKFGNAAYNSMDNGLLSFDHVRIPRNQMLMRVSQVTREGKFIHSDMEENLPRGRHGKAINAHASARRELAANHPSKRGRRKGPTPGQGTHDAEAGGSHTRGRTRLGQSLVVQDEFDADQFLNACFDYDDLGSPQVSPQVSPQHSLQDEPQDPPQQPPRQQRRKPVRRKPPKCSRNDDEVGFGGGPTDLSLLTEYDKHMAIPIWYADPNDKEILAVNLRCIASGKKVINIQKPSRRTDRWFWDVVEASGLEPLTRTNFSVLDYGLLWAFVERWHTETSSFHIPLGELAITLDDVQCLLHIPIEGKFLNHGKMSRDEAADMVNSFLGVDRNVVMGHFAKMNGLHLKHSDVEDIYSVNHRLADKAVAEGKSAHEIKLYRDRSIRAFLLFLVCCTIFSNKSSYYVDVVYLQYFQDLSAVREWNWGAAALVHLQHYLDDACLVTVNQMAGYMSLLQGWIISHFPGLSVWAQDPIYSESMPRNAKFVPGAGHREPSSYRNSLDNIQTYGCIFSPYDDHRHVRPLINSCWFSGWLRCGNLKAKHLPERVLRQFKHVQGIPRKPDLSATPGMSLCEIDRVFMEELDLRMIAEEMRGQAVVSAWDHEPGYMTWFYKVSHPVMRPVQAPASPPRPPNLEVLIEAAEARNDPNMLQVCRGVRDEVERSLREGEAVEGTPVHGIMTDDKVGRTRRGGACKAHSSARRQAAVNVDKILSRAKGKAVSTTTDEPRPEDAESQEENEDVEENFSEEGEEEGEEEVDEEAEEADEEADEEGDDDGEEEVDEEADQEGEEEGVEEVDDETEEEMGEEEESEQPPPEPKKPRKKVTRVTQGRNPPRVKPPPVTCYDGGPSDLSLLPGFGKHVAVPLWKGELQSRYLRVMNNGKKINKFKICPKEYSWFWNVVNASGLETLRWTSYNHTDWGLLTAFAERWHPETGTFHLPIGEMTITLDDVSSLLHIPITGKMLDHNGTSCTKEDGEEMCAEYLNFPINKCKKEFKKMKGAHIGFKTLKDLYIDNLRDALKAERLKKPAEDVEFLRECTIRCYLLYLIGATIFTNKSMQYVDVIFLTYLRDLSLVNTWNWGASGLAYLYNYLDAASRPRCGNHGGYNCLFQAWIMAHFKTFGGRFVDPKYIHDNPYAARFLPLKGPKFPGEHRSALDTMCMDEVVFCPYEEHRQTRPFQDISWYTGWIMCGSAIINPHLPERVLRQFGHVQSIPRHPDVSAKAGMNRFTIADAFASYLTANYVTEEMRGPKVVCAFDTVPGYIPWLYRVSHPKILPPVEADPPTHANLEEDNVSGECDVSEVTKKVRADLRKALDGQLNLADALVVIEKAYTDLDPVDAYLVRRKRKRDSGEGTKKRKKKKKTTTEDAGTSSL</sequence>
<gene>
    <name evidence="1" type="ORF">MILVUS5_LOCUS14667</name>
</gene>
<protein>
    <submittedName>
        <fullName evidence="1">Uncharacterized protein</fullName>
    </submittedName>
</protein>
<name>A0ACB0JNF0_TRIPR</name>
<organism evidence="1 2">
    <name type="scientific">Trifolium pratense</name>
    <name type="common">Red clover</name>
    <dbReference type="NCBI Taxonomy" id="57577"/>
    <lineage>
        <taxon>Eukaryota</taxon>
        <taxon>Viridiplantae</taxon>
        <taxon>Streptophyta</taxon>
        <taxon>Embryophyta</taxon>
        <taxon>Tracheophyta</taxon>
        <taxon>Spermatophyta</taxon>
        <taxon>Magnoliopsida</taxon>
        <taxon>eudicotyledons</taxon>
        <taxon>Gunneridae</taxon>
        <taxon>Pentapetalae</taxon>
        <taxon>rosids</taxon>
        <taxon>fabids</taxon>
        <taxon>Fabales</taxon>
        <taxon>Fabaceae</taxon>
        <taxon>Papilionoideae</taxon>
        <taxon>50 kb inversion clade</taxon>
        <taxon>NPAAA clade</taxon>
        <taxon>Hologalegina</taxon>
        <taxon>IRL clade</taxon>
        <taxon>Trifolieae</taxon>
        <taxon>Trifolium</taxon>
    </lineage>
</organism>
<proteinExistence type="predicted"/>
<comment type="caution">
    <text evidence="1">The sequence shown here is derived from an EMBL/GenBank/DDBJ whole genome shotgun (WGS) entry which is preliminary data.</text>
</comment>